<comment type="similarity">
    <text evidence="1">Belongs to the peptidase S1 family.</text>
</comment>
<evidence type="ECO:0000313" key="5">
    <source>
        <dbReference type="EMBL" id="KXN69023.1"/>
    </source>
</evidence>
<evidence type="ECO:0000256" key="2">
    <source>
        <dbReference type="ARBA" id="ARBA00023157"/>
    </source>
</evidence>
<dbReference type="GO" id="GO:0006508">
    <property type="term" value="P:proteolysis"/>
    <property type="evidence" value="ECO:0007669"/>
    <property type="project" value="UniProtKB-KW"/>
</dbReference>
<keyword evidence="6" id="KW-1185">Reference proteome</keyword>
<dbReference type="OrthoDB" id="6380398at2759"/>
<dbReference type="PANTHER" id="PTHR24276:SF98">
    <property type="entry name" value="FI18310P1-RELATED"/>
    <property type="match status" value="1"/>
</dbReference>
<feature type="domain" description="Peptidase S1" evidence="4">
    <location>
        <begin position="1"/>
        <end position="241"/>
    </location>
</feature>
<dbReference type="InterPro" id="IPR001254">
    <property type="entry name" value="Trypsin_dom"/>
</dbReference>
<proteinExistence type="inferred from homology"/>
<feature type="non-terminal residue" evidence="5">
    <location>
        <position position="241"/>
    </location>
</feature>
<dbReference type="PROSITE" id="PS00134">
    <property type="entry name" value="TRYPSIN_HIS"/>
    <property type="match status" value="1"/>
</dbReference>
<dbReference type="InterPro" id="IPR050430">
    <property type="entry name" value="Peptidase_S1"/>
</dbReference>
<keyword evidence="3" id="KW-0378">Hydrolase</keyword>
<keyword evidence="3" id="KW-0720">Serine protease</keyword>
<sequence length="241" mass="25939">IIGGTAVANPDAYPFVANIFSDGKQWCTGTRIAKNFIITAAHCKLDSPSSGAIVFANSGTKDTRVLPADNNEIIYKVVNQIVNPGYNTVTNENNDIMLIEIQPQDPSRTVPYNPDAVTLDDGSHSQEGQNRLAMGYGDINDNRVKASQLQEVTLTIANFQDCKNLWLGSSSSQVFNTQFCAGTRAKNVCNGDSGGPLFEQDSSSHVFLLGTVSFGTDCGALNLPSVYTKVSSYLDWINSAL</sequence>
<dbReference type="PRINTS" id="PR00722">
    <property type="entry name" value="CHYMOTRYPSIN"/>
</dbReference>
<keyword evidence="2" id="KW-1015">Disulfide bond</keyword>
<dbReference type="PROSITE" id="PS50240">
    <property type="entry name" value="TRYPSIN_DOM"/>
    <property type="match status" value="1"/>
</dbReference>
<dbReference type="PANTHER" id="PTHR24276">
    <property type="entry name" value="POLYSERASE-RELATED"/>
    <property type="match status" value="1"/>
</dbReference>
<dbReference type="InterPro" id="IPR033116">
    <property type="entry name" value="TRYPSIN_SER"/>
</dbReference>
<dbReference type="InterPro" id="IPR001314">
    <property type="entry name" value="Peptidase_S1A"/>
</dbReference>
<evidence type="ECO:0000313" key="6">
    <source>
        <dbReference type="Proteomes" id="UP000070444"/>
    </source>
</evidence>
<dbReference type="EMBL" id="KQ964551">
    <property type="protein sequence ID" value="KXN69023.1"/>
    <property type="molecule type" value="Genomic_DNA"/>
</dbReference>
<protein>
    <submittedName>
        <fullName evidence="5">Trypsin-like serine protease</fullName>
    </submittedName>
</protein>
<evidence type="ECO:0000259" key="4">
    <source>
        <dbReference type="PROSITE" id="PS50240"/>
    </source>
</evidence>
<accession>A0A137P1V8</accession>
<evidence type="ECO:0000256" key="3">
    <source>
        <dbReference type="RuleBase" id="RU363034"/>
    </source>
</evidence>
<dbReference type="GO" id="GO:0004252">
    <property type="term" value="F:serine-type endopeptidase activity"/>
    <property type="evidence" value="ECO:0007669"/>
    <property type="project" value="InterPro"/>
</dbReference>
<evidence type="ECO:0000256" key="1">
    <source>
        <dbReference type="ARBA" id="ARBA00007664"/>
    </source>
</evidence>
<name>A0A137P1V8_CONC2</name>
<organism evidence="5 6">
    <name type="scientific">Conidiobolus coronatus (strain ATCC 28846 / CBS 209.66 / NRRL 28638)</name>
    <name type="common">Delacroixia coronata</name>
    <dbReference type="NCBI Taxonomy" id="796925"/>
    <lineage>
        <taxon>Eukaryota</taxon>
        <taxon>Fungi</taxon>
        <taxon>Fungi incertae sedis</taxon>
        <taxon>Zoopagomycota</taxon>
        <taxon>Entomophthoromycotina</taxon>
        <taxon>Entomophthoromycetes</taxon>
        <taxon>Entomophthorales</taxon>
        <taxon>Ancylistaceae</taxon>
        <taxon>Conidiobolus</taxon>
    </lineage>
</organism>
<dbReference type="PROSITE" id="PS00135">
    <property type="entry name" value="TRYPSIN_SER"/>
    <property type="match status" value="1"/>
</dbReference>
<dbReference type="SUPFAM" id="SSF50494">
    <property type="entry name" value="Trypsin-like serine proteases"/>
    <property type="match status" value="1"/>
</dbReference>
<reference evidence="5 6" key="1">
    <citation type="journal article" date="2015" name="Genome Biol. Evol.">
        <title>Phylogenomic analyses indicate that early fungi evolved digesting cell walls of algal ancestors of land plants.</title>
        <authorList>
            <person name="Chang Y."/>
            <person name="Wang S."/>
            <person name="Sekimoto S."/>
            <person name="Aerts A.L."/>
            <person name="Choi C."/>
            <person name="Clum A."/>
            <person name="LaButti K.M."/>
            <person name="Lindquist E.A."/>
            <person name="Yee Ngan C."/>
            <person name="Ohm R.A."/>
            <person name="Salamov A.A."/>
            <person name="Grigoriev I.V."/>
            <person name="Spatafora J.W."/>
            <person name="Berbee M.L."/>
        </authorList>
    </citation>
    <scope>NUCLEOTIDE SEQUENCE [LARGE SCALE GENOMIC DNA]</scope>
    <source>
        <strain evidence="5 6">NRRL 28638</strain>
    </source>
</reference>
<dbReference type="Pfam" id="PF00089">
    <property type="entry name" value="Trypsin"/>
    <property type="match status" value="1"/>
</dbReference>
<dbReference type="InterPro" id="IPR043504">
    <property type="entry name" value="Peptidase_S1_PA_chymotrypsin"/>
</dbReference>
<dbReference type="AlphaFoldDB" id="A0A137P1V8"/>
<dbReference type="STRING" id="796925.A0A137P1V8"/>
<gene>
    <name evidence="5" type="ORF">CONCODRAFT_21134</name>
</gene>
<dbReference type="CDD" id="cd00190">
    <property type="entry name" value="Tryp_SPc"/>
    <property type="match status" value="1"/>
</dbReference>
<dbReference type="Proteomes" id="UP000070444">
    <property type="component" value="Unassembled WGS sequence"/>
</dbReference>
<keyword evidence="3 5" id="KW-0645">Protease</keyword>
<feature type="non-terminal residue" evidence="5">
    <location>
        <position position="1"/>
    </location>
</feature>
<dbReference type="InterPro" id="IPR018114">
    <property type="entry name" value="TRYPSIN_HIS"/>
</dbReference>
<dbReference type="SMART" id="SM00020">
    <property type="entry name" value="Tryp_SPc"/>
    <property type="match status" value="1"/>
</dbReference>
<dbReference type="InterPro" id="IPR009003">
    <property type="entry name" value="Peptidase_S1_PA"/>
</dbReference>
<dbReference type="Gene3D" id="2.40.10.10">
    <property type="entry name" value="Trypsin-like serine proteases"/>
    <property type="match status" value="1"/>
</dbReference>
<dbReference type="FunFam" id="2.40.10.10:FF:000002">
    <property type="entry name" value="Transmembrane protease serine"/>
    <property type="match status" value="1"/>
</dbReference>